<comment type="caution">
    <text evidence="7">The sequence shown here is derived from an EMBL/GenBank/DDBJ whole genome shotgun (WGS) entry which is preliminary data.</text>
</comment>
<gene>
    <name evidence="7" type="ORF">EKE94_05640</name>
</gene>
<feature type="region of interest" description="Disordered" evidence="4">
    <location>
        <begin position="1"/>
        <end position="50"/>
    </location>
</feature>
<keyword evidence="1" id="KW-0805">Transcription regulation</keyword>
<dbReference type="Gene3D" id="3.30.450.40">
    <property type="match status" value="1"/>
</dbReference>
<evidence type="ECO:0000313" key="7">
    <source>
        <dbReference type="EMBL" id="RVV98403.1"/>
    </source>
</evidence>
<feature type="domain" description="IclR-ED" evidence="6">
    <location>
        <begin position="116"/>
        <end position="295"/>
    </location>
</feature>
<dbReference type="GO" id="GO:0003700">
    <property type="term" value="F:DNA-binding transcription factor activity"/>
    <property type="evidence" value="ECO:0007669"/>
    <property type="project" value="TreeGrafter"/>
</dbReference>
<dbReference type="AlphaFoldDB" id="A0A438AI36"/>
<dbReference type="Pfam" id="PF09339">
    <property type="entry name" value="HTH_IclR"/>
    <property type="match status" value="1"/>
</dbReference>
<protein>
    <submittedName>
        <fullName evidence="7">IclR family transcriptional regulator</fullName>
    </submittedName>
</protein>
<evidence type="ECO:0000256" key="2">
    <source>
        <dbReference type="ARBA" id="ARBA00023125"/>
    </source>
</evidence>
<evidence type="ECO:0000259" key="5">
    <source>
        <dbReference type="PROSITE" id="PS51077"/>
    </source>
</evidence>
<dbReference type="InterPro" id="IPR029016">
    <property type="entry name" value="GAF-like_dom_sf"/>
</dbReference>
<organism evidence="7 8">
    <name type="scientific">Mesobaculum littorinae</name>
    <dbReference type="NCBI Taxonomy" id="2486419"/>
    <lineage>
        <taxon>Bacteria</taxon>
        <taxon>Pseudomonadati</taxon>
        <taxon>Pseudomonadota</taxon>
        <taxon>Alphaproteobacteria</taxon>
        <taxon>Rhodobacterales</taxon>
        <taxon>Roseobacteraceae</taxon>
        <taxon>Mesobaculum</taxon>
    </lineage>
</organism>
<dbReference type="PANTHER" id="PTHR30136:SF35">
    <property type="entry name" value="HTH-TYPE TRANSCRIPTIONAL REGULATOR RV1719"/>
    <property type="match status" value="1"/>
</dbReference>
<evidence type="ECO:0000256" key="1">
    <source>
        <dbReference type="ARBA" id="ARBA00023015"/>
    </source>
</evidence>
<dbReference type="SUPFAM" id="SSF55781">
    <property type="entry name" value="GAF domain-like"/>
    <property type="match status" value="1"/>
</dbReference>
<evidence type="ECO:0000256" key="4">
    <source>
        <dbReference type="SAM" id="MobiDB-lite"/>
    </source>
</evidence>
<proteinExistence type="predicted"/>
<dbReference type="InterPro" id="IPR014757">
    <property type="entry name" value="Tscrpt_reg_IclR_C"/>
</dbReference>
<sequence>MAGPATWRGVVGAGGNDGGKDGGGDDRGAGDGTSQGPGGRGQTLGGMAKEPDYRSNSLLRGLSILECFGHRRAEMTLTEIAEAISVTSSAAYRFVVTLEHEGYLARQDNRYRLAPRAMSLGFRYLSSLDVYDIARLPADALRDETGFTVHVAVLHGTEIVYVYRALSDRAMVSNVPVGSRLPAFSTTMGRVLLSDLTEPELCRRFEGYDFARMSPRAPATLDDLRELLHEDRARGYVAQRSHLATGTLSIAAPLVSRHGRYVAAMNLSGHEMQLTLDEAVIERVLDTARTISSML</sequence>
<dbReference type="OrthoDB" id="9807558at2"/>
<name>A0A438AI36_9RHOB</name>
<dbReference type="PROSITE" id="PS51077">
    <property type="entry name" value="HTH_ICLR"/>
    <property type="match status" value="1"/>
</dbReference>
<dbReference type="PROSITE" id="PS51078">
    <property type="entry name" value="ICLR_ED"/>
    <property type="match status" value="1"/>
</dbReference>
<dbReference type="Pfam" id="PF01614">
    <property type="entry name" value="IclR_C"/>
    <property type="match status" value="1"/>
</dbReference>
<accession>A0A438AI36</accession>
<keyword evidence="3" id="KW-0804">Transcription</keyword>
<feature type="compositionally biased region" description="Basic and acidic residues" evidence="4">
    <location>
        <begin position="18"/>
        <end position="29"/>
    </location>
</feature>
<dbReference type="Proteomes" id="UP000285908">
    <property type="component" value="Unassembled WGS sequence"/>
</dbReference>
<feature type="compositionally biased region" description="Gly residues" evidence="4">
    <location>
        <begin position="30"/>
        <end position="44"/>
    </location>
</feature>
<evidence type="ECO:0000313" key="8">
    <source>
        <dbReference type="Proteomes" id="UP000285908"/>
    </source>
</evidence>
<dbReference type="Gene3D" id="1.10.10.10">
    <property type="entry name" value="Winged helix-like DNA-binding domain superfamily/Winged helix DNA-binding domain"/>
    <property type="match status" value="1"/>
</dbReference>
<evidence type="ECO:0000256" key="3">
    <source>
        <dbReference type="ARBA" id="ARBA00023163"/>
    </source>
</evidence>
<dbReference type="InterPro" id="IPR005471">
    <property type="entry name" value="Tscrpt_reg_IclR_N"/>
</dbReference>
<dbReference type="SMART" id="SM00346">
    <property type="entry name" value="HTH_ICLR"/>
    <property type="match status" value="1"/>
</dbReference>
<keyword evidence="2" id="KW-0238">DNA-binding</keyword>
<feature type="domain" description="HTH iclR-type" evidence="5">
    <location>
        <begin position="55"/>
        <end position="115"/>
    </location>
</feature>
<dbReference type="PANTHER" id="PTHR30136">
    <property type="entry name" value="HELIX-TURN-HELIX TRANSCRIPTIONAL REGULATOR, ICLR FAMILY"/>
    <property type="match status" value="1"/>
</dbReference>
<dbReference type="EMBL" id="RQXX01000002">
    <property type="protein sequence ID" value="RVV98403.1"/>
    <property type="molecule type" value="Genomic_DNA"/>
</dbReference>
<dbReference type="SUPFAM" id="SSF46785">
    <property type="entry name" value="Winged helix' DNA-binding domain"/>
    <property type="match status" value="1"/>
</dbReference>
<dbReference type="GO" id="GO:0045892">
    <property type="term" value="P:negative regulation of DNA-templated transcription"/>
    <property type="evidence" value="ECO:0007669"/>
    <property type="project" value="TreeGrafter"/>
</dbReference>
<dbReference type="InterPro" id="IPR050707">
    <property type="entry name" value="HTH_MetabolicPath_Reg"/>
</dbReference>
<dbReference type="GO" id="GO:0003677">
    <property type="term" value="F:DNA binding"/>
    <property type="evidence" value="ECO:0007669"/>
    <property type="project" value="UniProtKB-KW"/>
</dbReference>
<evidence type="ECO:0000259" key="6">
    <source>
        <dbReference type="PROSITE" id="PS51078"/>
    </source>
</evidence>
<keyword evidence="8" id="KW-1185">Reference proteome</keyword>
<dbReference type="InterPro" id="IPR036390">
    <property type="entry name" value="WH_DNA-bd_sf"/>
</dbReference>
<dbReference type="InterPro" id="IPR036388">
    <property type="entry name" value="WH-like_DNA-bd_sf"/>
</dbReference>
<reference evidence="7 8" key="1">
    <citation type="submission" date="2018-11" db="EMBL/GenBank/DDBJ databases">
        <title>Mesobaculum littorinae gen. nov., sp. nov., isolated from Littorina scabra that represents a novel genus of the order Rhodobacteraceae.</title>
        <authorList>
            <person name="Li F."/>
        </authorList>
    </citation>
    <scope>NUCLEOTIDE SEQUENCE [LARGE SCALE GENOMIC DNA]</scope>
    <source>
        <strain evidence="7 8">M0103</strain>
    </source>
</reference>